<feature type="transmembrane region" description="Helical" evidence="2">
    <location>
        <begin position="28"/>
        <end position="47"/>
    </location>
</feature>
<dbReference type="EMBL" id="FNVU01000031">
    <property type="protein sequence ID" value="SEG94792.1"/>
    <property type="molecule type" value="Genomic_DNA"/>
</dbReference>
<reference evidence="3 4" key="1">
    <citation type="submission" date="2016-10" db="EMBL/GenBank/DDBJ databases">
        <authorList>
            <person name="de Groot N.N."/>
        </authorList>
    </citation>
    <scope>NUCLEOTIDE SEQUENCE [LARGE SCALE GENOMIC DNA]</scope>
    <source>
        <strain evidence="3 4">CGMCC 4.2023</strain>
    </source>
</reference>
<keyword evidence="2" id="KW-0812">Transmembrane</keyword>
<keyword evidence="2" id="KW-0472">Membrane</keyword>
<evidence type="ECO:0000313" key="3">
    <source>
        <dbReference type="EMBL" id="SEG94792.1"/>
    </source>
</evidence>
<proteinExistence type="predicted"/>
<evidence type="ECO:0000256" key="1">
    <source>
        <dbReference type="SAM" id="MobiDB-lite"/>
    </source>
</evidence>
<gene>
    <name evidence="3" type="ORF">SAMN05216223_13122</name>
</gene>
<organism evidence="3 4">
    <name type="scientific">Actinacidiphila yanglinensis</name>
    <dbReference type="NCBI Taxonomy" id="310779"/>
    <lineage>
        <taxon>Bacteria</taxon>
        <taxon>Bacillati</taxon>
        <taxon>Actinomycetota</taxon>
        <taxon>Actinomycetes</taxon>
        <taxon>Kitasatosporales</taxon>
        <taxon>Streptomycetaceae</taxon>
        <taxon>Actinacidiphila</taxon>
    </lineage>
</organism>
<sequence>MTTSALDDVRAGGGGEPGERGGIAPTKAFTWLLLTAGALGLLASFALTNGKFAVLLQALRPPHHVGHGLRRPS</sequence>
<evidence type="ECO:0000313" key="4">
    <source>
        <dbReference type="Proteomes" id="UP000236754"/>
    </source>
</evidence>
<dbReference type="Proteomes" id="UP000236754">
    <property type="component" value="Unassembled WGS sequence"/>
</dbReference>
<name>A0A1H6EAN9_9ACTN</name>
<evidence type="ECO:0000256" key="2">
    <source>
        <dbReference type="SAM" id="Phobius"/>
    </source>
</evidence>
<keyword evidence="2" id="KW-1133">Transmembrane helix</keyword>
<accession>A0A1H6EAN9</accession>
<dbReference type="AlphaFoldDB" id="A0A1H6EAN9"/>
<keyword evidence="4" id="KW-1185">Reference proteome</keyword>
<feature type="region of interest" description="Disordered" evidence="1">
    <location>
        <begin position="1"/>
        <end position="22"/>
    </location>
</feature>
<protein>
    <submittedName>
        <fullName evidence="3">Uncharacterized protein</fullName>
    </submittedName>
</protein>